<organism evidence="1 2">
    <name type="scientific">Geodia barretti</name>
    <name type="common">Barrett's horny sponge</name>
    <dbReference type="NCBI Taxonomy" id="519541"/>
    <lineage>
        <taxon>Eukaryota</taxon>
        <taxon>Metazoa</taxon>
        <taxon>Porifera</taxon>
        <taxon>Demospongiae</taxon>
        <taxon>Heteroscleromorpha</taxon>
        <taxon>Tetractinellida</taxon>
        <taxon>Astrophorina</taxon>
        <taxon>Geodiidae</taxon>
        <taxon>Geodia</taxon>
    </lineage>
</organism>
<proteinExistence type="predicted"/>
<evidence type="ECO:0000313" key="2">
    <source>
        <dbReference type="Proteomes" id="UP001174909"/>
    </source>
</evidence>
<dbReference type="AlphaFoldDB" id="A0AA35RYG7"/>
<comment type="caution">
    <text evidence="1">The sequence shown here is derived from an EMBL/GenBank/DDBJ whole genome shotgun (WGS) entry which is preliminary data.</text>
</comment>
<gene>
    <name evidence="1" type="ORF">GBAR_LOCUS11256</name>
</gene>
<name>A0AA35RYG7_GEOBA</name>
<dbReference type="Proteomes" id="UP001174909">
    <property type="component" value="Unassembled WGS sequence"/>
</dbReference>
<evidence type="ECO:0000313" key="1">
    <source>
        <dbReference type="EMBL" id="CAI8018561.1"/>
    </source>
</evidence>
<accession>A0AA35RYG7</accession>
<dbReference type="EMBL" id="CASHTH010001697">
    <property type="protein sequence ID" value="CAI8018561.1"/>
    <property type="molecule type" value="Genomic_DNA"/>
</dbReference>
<sequence>MSCLPCVFTDMSADCRALSKSFFIRISSNEATDLFKCPRGIRHGCILSPLLHSRVGKRITMRELNFSMCCRSKETHHHLIRLFPKEETRSQYR</sequence>
<reference evidence="1" key="1">
    <citation type="submission" date="2023-03" db="EMBL/GenBank/DDBJ databases">
        <authorList>
            <person name="Steffen K."/>
            <person name="Cardenas P."/>
        </authorList>
    </citation>
    <scope>NUCLEOTIDE SEQUENCE</scope>
</reference>
<keyword evidence="2" id="KW-1185">Reference proteome</keyword>
<protein>
    <submittedName>
        <fullName evidence="1">Uncharacterized protein</fullName>
    </submittedName>
</protein>